<name>A0ABM9P1J5_9FLAO</name>
<evidence type="ECO:0000259" key="2">
    <source>
        <dbReference type="Pfam" id="PF08327"/>
    </source>
</evidence>
<proteinExistence type="inferred from homology"/>
<comment type="similarity">
    <text evidence="1">Belongs to the AHA1 family.</text>
</comment>
<dbReference type="SUPFAM" id="SSF55961">
    <property type="entry name" value="Bet v1-like"/>
    <property type="match status" value="1"/>
</dbReference>
<comment type="caution">
    <text evidence="3">The sequence shown here is derived from an EMBL/GenBank/DDBJ whole genome shotgun (WGS) entry which is preliminary data.</text>
</comment>
<dbReference type="PROSITE" id="PS51257">
    <property type="entry name" value="PROKAR_LIPOPROTEIN"/>
    <property type="match status" value="1"/>
</dbReference>
<dbReference type="Proteomes" id="UP001497416">
    <property type="component" value="Unassembled WGS sequence"/>
</dbReference>
<evidence type="ECO:0000313" key="4">
    <source>
        <dbReference type="Proteomes" id="UP001497416"/>
    </source>
</evidence>
<dbReference type="Gene3D" id="3.30.530.20">
    <property type="match status" value="1"/>
</dbReference>
<feature type="domain" description="Activator of Hsp90 ATPase homologue 1/2-like C-terminal" evidence="2">
    <location>
        <begin position="26"/>
        <end position="123"/>
    </location>
</feature>
<accession>A0ABM9P1J5</accession>
<evidence type="ECO:0000256" key="1">
    <source>
        <dbReference type="ARBA" id="ARBA00006817"/>
    </source>
</evidence>
<gene>
    <name evidence="3" type="ORF">T190607A01A_20794</name>
</gene>
<sequence>MRFLYFIGLLVVFAGCKSVETSIIVKAKPKDVWKTLLETDRYNEWNPVMELLEGELIEGNKVKYNVTETESKQTQIGARVKKVIKNKELNQTGGIPLVLRFNHKYLLKPEGNETKITIREKYSGFYVLFWSSKDIKKAYERLNLAIKQRTESLKVK</sequence>
<protein>
    <recommendedName>
        <fullName evidence="2">Activator of Hsp90 ATPase homologue 1/2-like C-terminal domain-containing protein</fullName>
    </recommendedName>
</protein>
<keyword evidence="4" id="KW-1185">Reference proteome</keyword>
<reference evidence="3 4" key="1">
    <citation type="submission" date="2024-05" db="EMBL/GenBank/DDBJ databases">
        <authorList>
            <person name="Duchaud E."/>
        </authorList>
    </citation>
    <scope>NUCLEOTIDE SEQUENCE [LARGE SCALE GENOMIC DNA]</scope>
    <source>
        <strain evidence="3">Ena-SAMPLE-TAB-13-05-2024-13:56:06:370-140302</strain>
    </source>
</reference>
<dbReference type="Pfam" id="PF08327">
    <property type="entry name" value="AHSA1"/>
    <property type="match status" value="1"/>
</dbReference>
<evidence type="ECO:0000313" key="3">
    <source>
        <dbReference type="EMBL" id="CAL2087363.1"/>
    </source>
</evidence>
<dbReference type="InterPro" id="IPR023393">
    <property type="entry name" value="START-like_dom_sf"/>
</dbReference>
<dbReference type="RefSeq" id="WP_348712347.1">
    <property type="nucleotide sequence ID" value="NZ_CAXIXY010000004.1"/>
</dbReference>
<dbReference type="EMBL" id="CAXIXY010000004">
    <property type="protein sequence ID" value="CAL2087363.1"/>
    <property type="molecule type" value="Genomic_DNA"/>
</dbReference>
<dbReference type="InterPro" id="IPR013538">
    <property type="entry name" value="ASHA1/2-like_C"/>
</dbReference>
<organism evidence="3 4">
    <name type="scientific">Tenacibaculum platacis</name>
    <dbReference type="NCBI Taxonomy" id="3137852"/>
    <lineage>
        <taxon>Bacteria</taxon>
        <taxon>Pseudomonadati</taxon>
        <taxon>Bacteroidota</taxon>
        <taxon>Flavobacteriia</taxon>
        <taxon>Flavobacteriales</taxon>
        <taxon>Flavobacteriaceae</taxon>
        <taxon>Tenacibaculum</taxon>
    </lineage>
</organism>